<proteinExistence type="predicted"/>
<keyword evidence="3" id="KW-1185">Reference proteome</keyword>
<dbReference type="InterPro" id="IPR003695">
    <property type="entry name" value="Ppx_GppA_N"/>
</dbReference>
<feature type="domain" description="Ppx/GppA phosphatase N-terminal" evidence="1">
    <location>
        <begin position="41"/>
        <end position="291"/>
    </location>
</feature>
<dbReference type="Gene3D" id="3.30.420.40">
    <property type="match status" value="1"/>
</dbReference>
<dbReference type="PANTHER" id="PTHR30005:SF0">
    <property type="entry name" value="RETROGRADE REGULATION PROTEIN 2"/>
    <property type="match status" value="1"/>
</dbReference>
<dbReference type="PANTHER" id="PTHR30005">
    <property type="entry name" value="EXOPOLYPHOSPHATASE"/>
    <property type="match status" value="1"/>
</dbReference>
<organism evidence="2 3">
    <name type="scientific">Alistipes inops</name>
    <dbReference type="NCBI Taxonomy" id="1501391"/>
    <lineage>
        <taxon>Bacteria</taxon>
        <taxon>Pseudomonadati</taxon>
        <taxon>Bacteroidota</taxon>
        <taxon>Bacteroidia</taxon>
        <taxon>Bacteroidales</taxon>
        <taxon>Rikenellaceae</taxon>
        <taxon>Alistipes</taxon>
    </lineage>
</organism>
<dbReference type="Gene3D" id="3.30.420.150">
    <property type="entry name" value="Exopolyphosphatase. Domain 2"/>
    <property type="match status" value="1"/>
</dbReference>
<accession>A0ABR4YJQ2</accession>
<dbReference type="CDD" id="cd24006">
    <property type="entry name" value="ASKHA_NBD_PPX_GppA"/>
    <property type="match status" value="1"/>
</dbReference>
<dbReference type="Proteomes" id="UP000030889">
    <property type="component" value="Unassembled WGS sequence"/>
</dbReference>
<sequence>MEKTNYAAIDIGSNAVRLLIKSVDMEEGTASFVKEQLLRVPLRLGEDTFSVGTISKEKGKRLLRLMKSYRQLMKIYGVKRYRACATSAVRDAANGPELIREISRKTGIKIEVIGGEEEARLIYDNHIEEMLDRRYDYLYVDVGGGSTEISLISGGVLQSSRSYDIGTVRLLEGRVKEESVASLRNDMRELGAGHPGLRIIGSGGNINKLYRLAAAGCKNGMELPVSELSVINGVLKSMSSEERVRVFRMRPDRADVITFAADIFLEIAGQCGASVILVPTIGLADGIIDSLYAEDTERAGRR</sequence>
<protein>
    <submittedName>
        <fullName evidence="2">Exopolyphosphatase</fullName>
    </submittedName>
</protein>
<evidence type="ECO:0000313" key="2">
    <source>
        <dbReference type="EMBL" id="KHE41911.1"/>
    </source>
</evidence>
<comment type="caution">
    <text evidence="2">The sequence shown here is derived from an EMBL/GenBank/DDBJ whole genome shotgun (WGS) entry which is preliminary data.</text>
</comment>
<dbReference type="InterPro" id="IPR043129">
    <property type="entry name" value="ATPase_NBD"/>
</dbReference>
<dbReference type="InterPro" id="IPR050273">
    <property type="entry name" value="GppA/Ppx_hydrolase"/>
</dbReference>
<gene>
    <name evidence="2" type="ORF">LG35_06605</name>
</gene>
<reference evidence="2 3" key="1">
    <citation type="submission" date="2014-09" db="EMBL/GenBank/DDBJ databases">
        <title>Alistipes sp. 627, sp. nov., a novel member of the family Rikenellaceae isolated from human faeces.</title>
        <authorList>
            <person name="Shkoporov A.N."/>
            <person name="Chaplin A.V."/>
            <person name="Motuzova O.V."/>
            <person name="Kafarskaia L.I."/>
            <person name="Khokhlova E.V."/>
            <person name="Efimov B.A."/>
        </authorList>
    </citation>
    <scope>NUCLEOTIDE SEQUENCE [LARGE SCALE GENOMIC DNA]</scope>
    <source>
        <strain evidence="2 3">627</strain>
    </source>
</reference>
<evidence type="ECO:0000313" key="3">
    <source>
        <dbReference type="Proteomes" id="UP000030889"/>
    </source>
</evidence>
<dbReference type="SUPFAM" id="SSF53067">
    <property type="entry name" value="Actin-like ATPase domain"/>
    <property type="match status" value="2"/>
</dbReference>
<dbReference type="EMBL" id="JRGF01000007">
    <property type="protein sequence ID" value="KHE41911.1"/>
    <property type="molecule type" value="Genomic_DNA"/>
</dbReference>
<dbReference type="RefSeq" id="WP_035473402.1">
    <property type="nucleotide sequence ID" value="NZ_JRGF01000007.1"/>
</dbReference>
<evidence type="ECO:0000259" key="1">
    <source>
        <dbReference type="Pfam" id="PF02541"/>
    </source>
</evidence>
<dbReference type="Pfam" id="PF02541">
    <property type="entry name" value="Ppx-GppA"/>
    <property type="match status" value="1"/>
</dbReference>
<name>A0ABR4YJQ2_9BACT</name>